<keyword evidence="7 8" id="KW-0503">Monooxygenase</keyword>
<evidence type="ECO:0000256" key="5">
    <source>
        <dbReference type="ARBA" id="ARBA00023002"/>
    </source>
</evidence>
<dbReference type="RefSeq" id="WP_167471374.1">
    <property type="nucleotide sequence ID" value="NZ_CP046172.1"/>
</dbReference>
<dbReference type="KEGG" id="nah:F5544_00645"/>
<keyword evidence="11" id="KW-1185">Reference proteome</keyword>
<dbReference type="InterPro" id="IPR017972">
    <property type="entry name" value="Cyt_P450_CS"/>
</dbReference>
<comment type="cofactor">
    <cofactor evidence="1">
        <name>heme</name>
        <dbReference type="ChEBI" id="CHEBI:30413"/>
    </cofactor>
</comment>
<dbReference type="GO" id="GO:0004497">
    <property type="term" value="F:monooxygenase activity"/>
    <property type="evidence" value="ECO:0007669"/>
    <property type="project" value="UniProtKB-KW"/>
</dbReference>
<dbReference type="CDD" id="cd11030">
    <property type="entry name" value="CYP105-like"/>
    <property type="match status" value="1"/>
</dbReference>
<dbReference type="GO" id="GO:0020037">
    <property type="term" value="F:heme binding"/>
    <property type="evidence" value="ECO:0007669"/>
    <property type="project" value="InterPro"/>
</dbReference>
<dbReference type="PANTHER" id="PTHR46696">
    <property type="entry name" value="P450, PUTATIVE (EUROFUNG)-RELATED"/>
    <property type="match status" value="1"/>
</dbReference>
<organism evidence="10 11">
    <name type="scientific">Nocardia arthritidis</name>
    <dbReference type="NCBI Taxonomy" id="228602"/>
    <lineage>
        <taxon>Bacteria</taxon>
        <taxon>Bacillati</taxon>
        <taxon>Actinomycetota</taxon>
        <taxon>Actinomycetes</taxon>
        <taxon>Mycobacteriales</taxon>
        <taxon>Nocardiaceae</taxon>
        <taxon>Nocardia</taxon>
    </lineage>
</organism>
<dbReference type="Pfam" id="PF00067">
    <property type="entry name" value="p450"/>
    <property type="match status" value="1"/>
</dbReference>
<keyword evidence="3 8" id="KW-0349">Heme</keyword>
<dbReference type="PRINTS" id="PR00385">
    <property type="entry name" value="P450"/>
</dbReference>
<evidence type="ECO:0000313" key="10">
    <source>
        <dbReference type="EMBL" id="QIS08062.1"/>
    </source>
</evidence>
<dbReference type="GO" id="GO:0016705">
    <property type="term" value="F:oxidoreductase activity, acting on paired donors, with incorporation or reduction of molecular oxygen"/>
    <property type="evidence" value="ECO:0007669"/>
    <property type="project" value="InterPro"/>
</dbReference>
<sequence length="402" mass="44796">MSETVDNTSERELDFPLGRTGCPFDPPPEYRELRTSEPVASAKSGTGENIRLIARHADVRAALADPRISADFRTPGYPGRAALLNTDAPVFARTDPPEHTVHRRLLISDFTVRKVREMRPEIQRIVDAQLDVMAELAPRADLVDVFALPVPSLIICRMLGVPYAEHDFFQSRARIVVDRRSSITDLRIAIGELREYLVELLAIKRDQPGDDILTRLIREQQANGLSDMELAANAVTLLNAGHETTANMIALGVLVLLSHPQALAELKADADLWPNAVDELLRYLSIADTILSRVPKEDIEIGDTVVKSGEGLFALIGSANRDETVFPDPDRFDIHRSTRHHLAFGYGVHACLGHHLARAELEIALETLFRRFPDLRLDAEFDELPFKHDAAVFGVHSLPISW</sequence>
<gene>
    <name evidence="10" type="ORF">F5544_00645</name>
</gene>
<dbReference type="InterPro" id="IPR001128">
    <property type="entry name" value="Cyt_P450"/>
</dbReference>
<evidence type="ECO:0000256" key="8">
    <source>
        <dbReference type="RuleBase" id="RU000461"/>
    </source>
</evidence>
<dbReference type="Proteomes" id="UP000503540">
    <property type="component" value="Chromosome"/>
</dbReference>
<keyword evidence="4 8" id="KW-0479">Metal-binding</keyword>
<dbReference type="AlphaFoldDB" id="A0A6G9Y4D5"/>
<protein>
    <submittedName>
        <fullName evidence="10">Cytochrome P450</fullName>
    </submittedName>
</protein>
<evidence type="ECO:0000313" key="11">
    <source>
        <dbReference type="Proteomes" id="UP000503540"/>
    </source>
</evidence>
<keyword evidence="6 8" id="KW-0408">Iron</keyword>
<dbReference type="SUPFAM" id="SSF48264">
    <property type="entry name" value="Cytochrome P450"/>
    <property type="match status" value="1"/>
</dbReference>
<dbReference type="PROSITE" id="PS00086">
    <property type="entry name" value="CYTOCHROME_P450"/>
    <property type="match status" value="1"/>
</dbReference>
<keyword evidence="5 8" id="KW-0560">Oxidoreductase</keyword>
<dbReference type="PANTHER" id="PTHR46696:SF1">
    <property type="entry name" value="CYTOCHROME P450 YJIB-RELATED"/>
    <property type="match status" value="1"/>
</dbReference>
<evidence type="ECO:0000256" key="7">
    <source>
        <dbReference type="ARBA" id="ARBA00023033"/>
    </source>
</evidence>
<dbReference type="EMBL" id="CP046172">
    <property type="protein sequence ID" value="QIS08062.1"/>
    <property type="molecule type" value="Genomic_DNA"/>
</dbReference>
<feature type="region of interest" description="Disordered" evidence="9">
    <location>
        <begin position="1"/>
        <end position="22"/>
    </location>
</feature>
<accession>A0A6G9Y4D5</accession>
<dbReference type="Gene3D" id="1.10.630.10">
    <property type="entry name" value="Cytochrome P450"/>
    <property type="match status" value="1"/>
</dbReference>
<evidence type="ECO:0000256" key="2">
    <source>
        <dbReference type="ARBA" id="ARBA00010617"/>
    </source>
</evidence>
<evidence type="ECO:0000256" key="4">
    <source>
        <dbReference type="ARBA" id="ARBA00022723"/>
    </source>
</evidence>
<dbReference type="InterPro" id="IPR002397">
    <property type="entry name" value="Cyt_P450_B"/>
</dbReference>
<proteinExistence type="inferred from homology"/>
<dbReference type="GO" id="GO:0005506">
    <property type="term" value="F:iron ion binding"/>
    <property type="evidence" value="ECO:0007669"/>
    <property type="project" value="InterPro"/>
</dbReference>
<comment type="similarity">
    <text evidence="2 8">Belongs to the cytochrome P450 family.</text>
</comment>
<reference evidence="10 11" key="1">
    <citation type="journal article" date="2019" name="ACS Chem. Biol.">
        <title>Identification and Mobilization of a Cryptic Antibiotic Biosynthesis Gene Locus from a Human-Pathogenic Nocardia Isolate.</title>
        <authorList>
            <person name="Herisse M."/>
            <person name="Ishida K."/>
            <person name="Porter J.L."/>
            <person name="Howden B."/>
            <person name="Hertweck C."/>
            <person name="Stinear T.P."/>
            <person name="Pidot S.J."/>
        </authorList>
    </citation>
    <scope>NUCLEOTIDE SEQUENCE [LARGE SCALE GENOMIC DNA]</scope>
    <source>
        <strain evidence="10 11">AUSMDU00012717</strain>
    </source>
</reference>
<dbReference type="PRINTS" id="PR00359">
    <property type="entry name" value="BP450"/>
</dbReference>
<dbReference type="FunFam" id="1.10.630.10:FF:000018">
    <property type="entry name" value="Cytochrome P450 monooxygenase"/>
    <property type="match status" value="1"/>
</dbReference>
<evidence type="ECO:0000256" key="9">
    <source>
        <dbReference type="SAM" id="MobiDB-lite"/>
    </source>
</evidence>
<evidence type="ECO:0000256" key="3">
    <source>
        <dbReference type="ARBA" id="ARBA00022617"/>
    </source>
</evidence>
<name>A0A6G9Y4D5_9NOCA</name>
<evidence type="ECO:0000256" key="1">
    <source>
        <dbReference type="ARBA" id="ARBA00001971"/>
    </source>
</evidence>
<evidence type="ECO:0000256" key="6">
    <source>
        <dbReference type="ARBA" id="ARBA00023004"/>
    </source>
</evidence>
<dbReference type="InterPro" id="IPR036396">
    <property type="entry name" value="Cyt_P450_sf"/>
</dbReference>